<evidence type="ECO:0000313" key="1">
    <source>
        <dbReference type="EMBL" id="MCE3051700.1"/>
    </source>
</evidence>
<dbReference type="EMBL" id="JACEIK010008853">
    <property type="protein sequence ID" value="MCE3051700.1"/>
    <property type="molecule type" value="Genomic_DNA"/>
</dbReference>
<dbReference type="SUPFAM" id="SSF102198">
    <property type="entry name" value="Putative cyclase"/>
    <property type="match status" value="2"/>
</dbReference>
<dbReference type="InterPro" id="IPR037175">
    <property type="entry name" value="KFase_sf"/>
</dbReference>
<organism evidence="1 2">
    <name type="scientific">Datura stramonium</name>
    <name type="common">Jimsonweed</name>
    <name type="synonym">Common thornapple</name>
    <dbReference type="NCBI Taxonomy" id="4076"/>
    <lineage>
        <taxon>Eukaryota</taxon>
        <taxon>Viridiplantae</taxon>
        <taxon>Streptophyta</taxon>
        <taxon>Embryophyta</taxon>
        <taxon>Tracheophyta</taxon>
        <taxon>Spermatophyta</taxon>
        <taxon>Magnoliopsida</taxon>
        <taxon>eudicotyledons</taxon>
        <taxon>Gunneridae</taxon>
        <taxon>Pentapetalae</taxon>
        <taxon>asterids</taxon>
        <taxon>lamiids</taxon>
        <taxon>Solanales</taxon>
        <taxon>Solanaceae</taxon>
        <taxon>Solanoideae</taxon>
        <taxon>Datureae</taxon>
        <taxon>Datura</taxon>
    </lineage>
</organism>
<evidence type="ECO:0000313" key="2">
    <source>
        <dbReference type="Proteomes" id="UP000823775"/>
    </source>
</evidence>
<reference evidence="1 2" key="1">
    <citation type="journal article" date="2021" name="BMC Genomics">
        <title>Datura genome reveals duplications of psychoactive alkaloid biosynthetic genes and high mutation rate following tissue culture.</title>
        <authorList>
            <person name="Rajewski A."/>
            <person name="Carter-House D."/>
            <person name="Stajich J."/>
            <person name="Litt A."/>
        </authorList>
    </citation>
    <scope>NUCLEOTIDE SEQUENCE [LARGE SCALE GENOMIC DNA]</scope>
    <source>
        <strain evidence="1">AR-01</strain>
    </source>
</reference>
<sequence length="353" mass="39459">MKLPTHTGTHIDAPGHVYDHYFDAGFDVDTLDLEDSDEGGQFSSFVKPQKNGSDYNTGGTETKRSCWHSSMHQDICIRITMMQSLMLSMTLEFSMVYAVCELHCDALIVNELITYRLLHFDGCSHTCFLKSREIILVEGLKLDDIEAGLYTWDFLGNGCGNSRGHSPGIAFHPSHSHCSDDEIKQCKNLPHVCPKFCPNGCITECRSCKPICIDASSPPPHYYPPPSTSPRRLEICRASTRIIANVIIKNIHALALALMELPSTSGKKDKDFAWFQSIGILYGTHLDFNWSPKDSSDWDDAIDRLSLNFDGETIVLPNNEASKIAVEVENIFKITAKVVPITEKESRVHNYGI</sequence>
<proteinExistence type="predicted"/>
<dbReference type="Proteomes" id="UP000823775">
    <property type="component" value="Unassembled WGS sequence"/>
</dbReference>
<gene>
    <name evidence="1" type="ORF">HAX54_050536</name>
</gene>
<dbReference type="Gene3D" id="3.50.30.50">
    <property type="entry name" value="Putative cyclase"/>
    <property type="match status" value="1"/>
</dbReference>
<accession>A0ABS8WQC7</accession>
<dbReference type="PANTHER" id="PTHR31656">
    <property type="entry name" value="ROOT CAP DOMAIN-CONTAINING PROTEIN"/>
    <property type="match status" value="1"/>
</dbReference>
<protein>
    <submittedName>
        <fullName evidence="1">Uncharacterized protein</fullName>
    </submittedName>
</protein>
<name>A0ABS8WQC7_DATST</name>
<comment type="caution">
    <text evidence="1">The sequence shown here is derived from an EMBL/GenBank/DDBJ whole genome shotgun (WGS) entry which is preliminary data.</text>
</comment>
<keyword evidence="2" id="KW-1185">Reference proteome</keyword>